<evidence type="ECO:0000313" key="3">
    <source>
        <dbReference type="Proteomes" id="UP001431783"/>
    </source>
</evidence>
<comment type="caution">
    <text evidence="2">The sequence shown here is derived from an EMBL/GenBank/DDBJ whole genome shotgun (WGS) entry which is preliminary data.</text>
</comment>
<dbReference type="AlphaFoldDB" id="A0AAW1UEP1"/>
<dbReference type="Proteomes" id="UP001431783">
    <property type="component" value="Unassembled WGS sequence"/>
</dbReference>
<reference evidence="2 3" key="1">
    <citation type="submission" date="2023-03" db="EMBL/GenBank/DDBJ databases">
        <title>Genome insight into feeding habits of ladybird beetles.</title>
        <authorList>
            <person name="Li H.-S."/>
            <person name="Huang Y.-H."/>
            <person name="Pang H."/>
        </authorList>
    </citation>
    <scope>NUCLEOTIDE SEQUENCE [LARGE SCALE GENOMIC DNA]</scope>
    <source>
        <strain evidence="2">SYSU_2023b</strain>
        <tissue evidence="2">Whole body</tissue>
    </source>
</reference>
<evidence type="ECO:0000256" key="1">
    <source>
        <dbReference type="SAM" id="SignalP"/>
    </source>
</evidence>
<sequence>MPYWWAWRGAVMMAKYRAMLLSAQRTILLRVLSGYRTVSIEAAQIIAETPHLDLLVGESGMHNVGKETLTGVRRMARKMVWKNWQRRWSQATGTAECTKRIIAQIQP</sequence>
<feature type="chain" id="PRO_5043665581" evidence="1">
    <location>
        <begin position="24"/>
        <end position="107"/>
    </location>
</feature>
<feature type="signal peptide" evidence="1">
    <location>
        <begin position="1"/>
        <end position="23"/>
    </location>
</feature>
<organism evidence="2 3">
    <name type="scientific">Henosepilachna vigintioctopunctata</name>
    <dbReference type="NCBI Taxonomy" id="420089"/>
    <lineage>
        <taxon>Eukaryota</taxon>
        <taxon>Metazoa</taxon>
        <taxon>Ecdysozoa</taxon>
        <taxon>Arthropoda</taxon>
        <taxon>Hexapoda</taxon>
        <taxon>Insecta</taxon>
        <taxon>Pterygota</taxon>
        <taxon>Neoptera</taxon>
        <taxon>Endopterygota</taxon>
        <taxon>Coleoptera</taxon>
        <taxon>Polyphaga</taxon>
        <taxon>Cucujiformia</taxon>
        <taxon>Coccinelloidea</taxon>
        <taxon>Coccinellidae</taxon>
        <taxon>Epilachninae</taxon>
        <taxon>Epilachnini</taxon>
        <taxon>Henosepilachna</taxon>
    </lineage>
</organism>
<keyword evidence="1" id="KW-0732">Signal</keyword>
<keyword evidence="3" id="KW-1185">Reference proteome</keyword>
<proteinExistence type="predicted"/>
<gene>
    <name evidence="2" type="ORF">WA026_022873</name>
</gene>
<dbReference type="EMBL" id="JARQZJ010000051">
    <property type="protein sequence ID" value="KAK9878612.1"/>
    <property type="molecule type" value="Genomic_DNA"/>
</dbReference>
<protein>
    <submittedName>
        <fullName evidence="2">Uncharacterized protein</fullName>
    </submittedName>
</protein>
<accession>A0AAW1UEP1</accession>
<name>A0AAW1UEP1_9CUCU</name>
<evidence type="ECO:0000313" key="2">
    <source>
        <dbReference type="EMBL" id="KAK9878612.1"/>
    </source>
</evidence>